<protein>
    <recommendedName>
        <fullName evidence="5">H15 domain-containing protein</fullName>
    </recommendedName>
</protein>
<feature type="domain" description="H15" evidence="5">
    <location>
        <begin position="85"/>
        <end position="155"/>
    </location>
</feature>
<accession>A0ABC8SC63</accession>
<dbReference type="PANTHER" id="PTHR11467">
    <property type="entry name" value="HISTONE H1"/>
    <property type="match status" value="1"/>
</dbReference>
<reference evidence="6 7" key="1">
    <citation type="submission" date="2024-02" db="EMBL/GenBank/DDBJ databases">
        <authorList>
            <person name="Vignale AGUSTIN F."/>
            <person name="Sosa J E."/>
            <person name="Modenutti C."/>
        </authorList>
    </citation>
    <scope>NUCLEOTIDE SEQUENCE [LARGE SCALE GENOMIC DNA]</scope>
</reference>
<feature type="region of interest" description="Disordered" evidence="4">
    <location>
        <begin position="614"/>
        <end position="697"/>
    </location>
</feature>
<dbReference type="AlphaFoldDB" id="A0ABC8SC63"/>
<evidence type="ECO:0000259" key="5">
    <source>
        <dbReference type="PROSITE" id="PS51504"/>
    </source>
</evidence>
<dbReference type="PROSITE" id="PS51504">
    <property type="entry name" value="H15"/>
    <property type="match status" value="1"/>
</dbReference>
<sequence>MDTKPNHHLQSQNPLKNPKNSPKPDTFNLENTKHPATKHKRAMEKFRETIMKLAESDPNRELTATQRNLIDQQFIDFFSDFHTPDHPPYAAMIHKAITELNEKGGSSEESISNFLKKEYHDLPWAHFTLLKHHLRELCDCGEITVTRGQCYLLAGVNPDMNSSTKPRRAKVKRRRRWEWWKRRSKRQKKCGTGEENRQKKELVLVIEKQNQCNGGGAELVGKKKTRNKENVNVVEEHSLVHELPPKVTDREMEADENKNKVVDNEAHKLENGLNEGQGQHQKQEIGASSEQEKENDVIEEQNKPKKQHFEDIEEQLEEKQTELATPERPPGFDTTPIEELSESQEYQEKDFSEDKPPNSLQPPIAFLYLPINSTQLGQELNVELIKPKRPPEVEISTSGELFEKHKHEVRICGSYDQLKRLESQPARATLMDRSTESPMFEKGRQSEALCLDRPAKLTRIRVDDFYCEPPQQADCSGQQAARKMIDPLHKPMDAQQIHQEEHLVLPGPYGTTQTCVEKRLHDFQPATVTTSIDVPIDSQQFEPDEQPAFSNQRGSPELCCQQKAPKSAPLTNTACHIAPVNLDLVVQEQHAMFQNSERPSEVDLVTVEELPHMLQEGKEEQRKQRQHLRRRNSEYKPVLLANTRGPSSLQHQQQHAELSNSQGLQEVESTASFKTLETQKQQNKLYGRRKQAKSKLREMPAQEVPLILEQTVQEQLPELLNPEKALDLEPTAVEPVSEKQQKQQELGGDQEAPESLPGTTSRSFQLPTILKRLNQKEQPDLSVAERPLELGSARMEQSHQKHPLQPVLRFSRRRLEVEQTVVEKSTIVTEQRAKLRSWQKQNSCQQKSAIGSLDSTAMSQQLELGQQSQLQNPERPSEIELAKEFSQQQQQPAALEESAPPCHQNEYEQKQAACQDRGSPPKAKLETATTEEVFLHSNYPEDPQEVQQKLNKEQPKHRGRGRPPKPQPATLPSEKQQQQQPNSRGRGRPRKTDQRK</sequence>
<keyword evidence="3" id="KW-0539">Nucleus</keyword>
<feature type="region of interest" description="Disordered" evidence="4">
    <location>
        <begin position="239"/>
        <end position="336"/>
    </location>
</feature>
<dbReference type="SMART" id="SM00526">
    <property type="entry name" value="H15"/>
    <property type="match status" value="1"/>
</dbReference>
<comment type="subcellular location">
    <subcellularLocation>
        <location evidence="1">Nucleus</location>
    </subcellularLocation>
</comment>
<feature type="region of interest" description="Disordered" evidence="4">
    <location>
        <begin position="1"/>
        <end position="39"/>
    </location>
</feature>
<evidence type="ECO:0000313" key="6">
    <source>
        <dbReference type="EMBL" id="CAK9154759.1"/>
    </source>
</evidence>
<dbReference type="GO" id="GO:0003677">
    <property type="term" value="F:DNA binding"/>
    <property type="evidence" value="ECO:0007669"/>
    <property type="project" value="UniProtKB-KW"/>
</dbReference>
<keyword evidence="2" id="KW-0238">DNA-binding</keyword>
<dbReference type="InterPro" id="IPR017956">
    <property type="entry name" value="AT_hook_DNA-bd_motif"/>
</dbReference>
<dbReference type="EMBL" id="CAUOFW020002580">
    <property type="protein sequence ID" value="CAK9154759.1"/>
    <property type="molecule type" value="Genomic_DNA"/>
</dbReference>
<dbReference type="InterPro" id="IPR005818">
    <property type="entry name" value="Histone_H1/H5_H15"/>
</dbReference>
<dbReference type="Gene3D" id="1.10.10.10">
    <property type="entry name" value="Winged helix-like DNA-binding domain superfamily/Winged helix DNA-binding domain"/>
    <property type="match status" value="1"/>
</dbReference>
<comment type="caution">
    <text evidence="6">The sequence shown here is derived from an EMBL/GenBank/DDBJ whole genome shotgun (WGS) entry which is preliminary data.</text>
</comment>
<feature type="compositionally biased region" description="Basic and acidic residues" evidence="4">
    <location>
        <begin position="290"/>
        <end position="310"/>
    </location>
</feature>
<proteinExistence type="predicted"/>
<feature type="region of interest" description="Disordered" evidence="4">
    <location>
        <begin position="733"/>
        <end position="764"/>
    </location>
</feature>
<evidence type="ECO:0000313" key="7">
    <source>
        <dbReference type="Proteomes" id="UP001642360"/>
    </source>
</evidence>
<dbReference type="InterPro" id="IPR036388">
    <property type="entry name" value="WH-like_DNA-bd_sf"/>
</dbReference>
<gene>
    <name evidence="6" type="ORF">ILEXP_LOCUS23115</name>
</gene>
<feature type="compositionally biased region" description="Basic and acidic residues" evidence="4">
    <location>
        <begin position="239"/>
        <end position="270"/>
    </location>
</feature>
<dbReference type="InterPro" id="IPR036390">
    <property type="entry name" value="WH_DNA-bd_sf"/>
</dbReference>
<evidence type="ECO:0000256" key="2">
    <source>
        <dbReference type="ARBA" id="ARBA00023125"/>
    </source>
</evidence>
<evidence type="ECO:0000256" key="3">
    <source>
        <dbReference type="ARBA" id="ARBA00023242"/>
    </source>
</evidence>
<dbReference type="PANTHER" id="PTHR11467:SF109">
    <property type="entry name" value="H15 DOMAIN-CONTAINING PROTEIN"/>
    <property type="match status" value="1"/>
</dbReference>
<keyword evidence="7" id="KW-1185">Reference proteome</keyword>
<dbReference type="Proteomes" id="UP001642360">
    <property type="component" value="Unassembled WGS sequence"/>
</dbReference>
<organism evidence="6 7">
    <name type="scientific">Ilex paraguariensis</name>
    <name type="common">yerba mate</name>
    <dbReference type="NCBI Taxonomy" id="185542"/>
    <lineage>
        <taxon>Eukaryota</taxon>
        <taxon>Viridiplantae</taxon>
        <taxon>Streptophyta</taxon>
        <taxon>Embryophyta</taxon>
        <taxon>Tracheophyta</taxon>
        <taxon>Spermatophyta</taxon>
        <taxon>Magnoliopsida</taxon>
        <taxon>eudicotyledons</taxon>
        <taxon>Gunneridae</taxon>
        <taxon>Pentapetalae</taxon>
        <taxon>asterids</taxon>
        <taxon>campanulids</taxon>
        <taxon>Aquifoliales</taxon>
        <taxon>Aquifoliaceae</taxon>
        <taxon>Ilex</taxon>
    </lineage>
</organism>
<feature type="compositionally biased region" description="Basic and acidic residues" evidence="4">
    <location>
        <begin position="614"/>
        <end position="623"/>
    </location>
</feature>
<evidence type="ECO:0000256" key="4">
    <source>
        <dbReference type="SAM" id="MobiDB-lite"/>
    </source>
</evidence>
<feature type="compositionally biased region" description="Polar residues" evidence="4">
    <location>
        <begin position="973"/>
        <end position="983"/>
    </location>
</feature>
<feature type="compositionally biased region" description="Low complexity" evidence="4">
    <location>
        <begin position="13"/>
        <end position="24"/>
    </location>
</feature>
<dbReference type="SUPFAM" id="SSF46785">
    <property type="entry name" value="Winged helix' DNA-binding domain"/>
    <property type="match status" value="1"/>
</dbReference>
<evidence type="ECO:0000256" key="1">
    <source>
        <dbReference type="ARBA" id="ARBA00004123"/>
    </source>
</evidence>
<name>A0ABC8SC63_9AQUA</name>
<feature type="compositionally biased region" description="Polar residues" evidence="4">
    <location>
        <begin position="644"/>
        <end position="684"/>
    </location>
</feature>
<dbReference type="Pfam" id="PF00538">
    <property type="entry name" value="Linker_histone"/>
    <property type="match status" value="1"/>
</dbReference>
<feature type="region of interest" description="Disordered" evidence="4">
    <location>
        <begin position="862"/>
        <end position="996"/>
    </location>
</feature>
<dbReference type="PRINTS" id="PR00929">
    <property type="entry name" value="ATHOOK"/>
</dbReference>
<feature type="compositionally biased region" description="Low complexity" evidence="4">
    <location>
        <begin position="862"/>
        <end position="871"/>
    </location>
</feature>
<dbReference type="GO" id="GO:0005634">
    <property type="term" value="C:nucleus"/>
    <property type="evidence" value="ECO:0007669"/>
    <property type="project" value="UniProtKB-SubCell"/>
</dbReference>